<keyword evidence="1" id="KW-1133">Transmembrane helix</keyword>
<evidence type="ECO:0000313" key="2">
    <source>
        <dbReference type="EMBL" id="PTA51205.1"/>
    </source>
</evidence>
<dbReference type="RefSeq" id="WP_107883630.1">
    <property type="nucleotide sequence ID" value="NZ_PYSG01000002.1"/>
</dbReference>
<organism evidence="2 3">
    <name type="scientific">Shewanella morhuae</name>
    <dbReference type="NCBI Taxonomy" id="365591"/>
    <lineage>
        <taxon>Bacteria</taxon>
        <taxon>Pseudomonadati</taxon>
        <taxon>Pseudomonadota</taxon>
        <taxon>Gammaproteobacteria</taxon>
        <taxon>Alteromonadales</taxon>
        <taxon>Shewanellaceae</taxon>
        <taxon>Shewanella</taxon>
    </lineage>
</organism>
<name>A0ABX5HWC3_9GAMM</name>
<evidence type="ECO:0000313" key="3">
    <source>
        <dbReference type="Proteomes" id="UP000240506"/>
    </source>
</evidence>
<feature type="transmembrane region" description="Helical" evidence="1">
    <location>
        <begin position="28"/>
        <end position="51"/>
    </location>
</feature>
<evidence type="ECO:0008006" key="4">
    <source>
        <dbReference type="Google" id="ProtNLM"/>
    </source>
</evidence>
<gene>
    <name evidence="2" type="ORF">C9I43_12240</name>
</gene>
<proteinExistence type="predicted"/>
<keyword evidence="3" id="KW-1185">Reference proteome</keyword>
<reference evidence="2 3" key="1">
    <citation type="submission" date="2018-03" db="EMBL/GenBank/DDBJ databases">
        <authorList>
            <person name="Dailey F.E."/>
        </authorList>
    </citation>
    <scope>NUCLEOTIDE SEQUENCE [LARGE SCALE GENOMIC DNA]</scope>
    <source>
        <strain evidence="2 3">CW7</strain>
    </source>
</reference>
<accession>A0ABX5HWC3</accession>
<comment type="caution">
    <text evidence="2">The sequence shown here is derived from an EMBL/GenBank/DDBJ whole genome shotgun (WGS) entry which is preliminary data.</text>
</comment>
<dbReference type="Proteomes" id="UP000240506">
    <property type="component" value="Unassembled WGS sequence"/>
</dbReference>
<protein>
    <recommendedName>
        <fullName evidence="4">Double zinc ribbon</fullName>
    </recommendedName>
</protein>
<dbReference type="EMBL" id="PYSG01000002">
    <property type="protein sequence ID" value="PTA51205.1"/>
    <property type="molecule type" value="Genomic_DNA"/>
</dbReference>
<evidence type="ECO:0000256" key="1">
    <source>
        <dbReference type="SAM" id="Phobius"/>
    </source>
</evidence>
<sequence length="142" mass="15966">MFYIFFWLMLCFVTAIIASSKNRSAVLWFFISFIVSPLIGIICVACMPAIAKNEAQAHPNENVQKDKSLYRDCPECAEEIKCAARRCKHCGSEVVPQEIPQVEHAATLDENTDGQSCSICKSRKTHDLYNGVAICNQCKVWN</sequence>
<reference evidence="2 3" key="2">
    <citation type="submission" date="2018-04" db="EMBL/GenBank/DDBJ databases">
        <title>Genomic sequence of a freshwater isolate of Shewanella morhuae.</title>
        <authorList>
            <person name="Castillo D.E."/>
            <person name="Gram L."/>
        </authorList>
    </citation>
    <scope>NUCLEOTIDE SEQUENCE [LARGE SCALE GENOMIC DNA]</scope>
    <source>
        <strain evidence="2 3">CW7</strain>
    </source>
</reference>
<keyword evidence="1" id="KW-0472">Membrane</keyword>
<keyword evidence="1" id="KW-0812">Transmembrane</keyword>